<comment type="caution">
    <text evidence="3">The sequence shown here is derived from an EMBL/GenBank/DDBJ whole genome shotgun (WGS) entry which is preliminary data.</text>
</comment>
<dbReference type="InterPro" id="IPR002869">
    <property type="entry name" value="Pyrv_flavodox_OxRed_cen"/>
</dbReference>
<dbReference type="PANTHER" id="PTHR43366:SF1">
    <property type="entry name" value="PYRUVATE SYNTHASE SUBUNIT PORC"/>
    <property type="match status" value="1"/>
</dbReference>
<name>A0A9D5QDM6_UNCW3</name>
<evidence type="ECO:0000313" key="4">
    <source>
        <dbReference type="Proteomes" id="UP000630660"/>
    </source>
</evidence>
<dbReference type="Gene3D" id="3.40.920.10">
    <property type="entry name" value="Pyruvate-ferredoxin oxidoreductase, PFOR, domain III"/>
    <property type="match status" value="1"/>
</dbReference>
<organism evidence="3 4">
    <name type="scientific">candidate division WOR-3 bacterium</name>
    <dbReference type="NCBI Taxonomy" id="2052148"/>
    <lineage>
        <taxon>Bacteria</taxon>
        <taxon>Bacteria division WOR-3</taxon>
    </lineage>
</organism>
<dbReference type="Pfam" id="PF01558">
    <property type="entry name" value="POR"/>
    <property type="match status" value="1"/>
</dbReference>
<sequence length="193" mass="21219">MQQYFEVRWHGRGGQGAKTAALLFGEAAMETGKYIQAFPEYGPERTGAPVKSFNRLADDPIRIHTQVINPNVVVVLDSSLLECLDVTEGIQEGGTLLINSQESADELKKKLAKTEGYKLAVVDASKIAMELLKRDVPNTVMLGAMVKVTGALEWDSALASIEKKLNVKFRGRKEIIEGNIKAIKRAYDEVKVA</sequence>
<evidence type="ECO:0000313" key="3">
    <source>
        <dbReference type="EMBL" id="MBD3365247.1"/>
    </source>
</evidence>
<accession>A0A9D5QDM6</accession>
<feature type="domain" description="Pyruvate/ketoisovalerate oxidoreductase catalytic" evidence="2">
    <location>
        <begin position="13"/>
        <end position="188"/>
    </location>
</feature>
<dbReference type="SUPFAM" id="SSF53323">
    <property type="entry name" value="Pyruvate-ferredoxin oxidoreductase, PFOR, domain III"/>
    <property type="match status" value="1"/>
</dbReference>
<dbReference type="NCBIfam" id="TIGR02175">
    <property type="entry name" value="PorC_KorC"/>
    <property type="match status" value="1"/>
</dbReference>
<dbReference type="InterPro" id="IPR051626">
    <property type="entry name" value="Oxidoreductase_gamma_subunit"/>
</dbReference>
<dbReference type="PANTHER" id="PTHR43366">
    <property type="entry name" value="PYRUVATE SYNTHASE SUBUNIT PORC"/>
    <property type="match status" value="1"/>
</dbReference>
<gene>
    <name evidence="3" type="ORF">GF359_08540</name>
</gene>
<dbReference type="GO" id="GO:0016625">
    <property type="term" value="F:oxidoreductase activity, acting on the aldehyde or oxo group of donors, iron-sulfur protein as acceptor"/>
    <property type="evidence" value="ECO:0007669"/>
    <property type="project" value="InterPro"/>
</dbReference>
<keyword evidence="1" id="KW-0560">Oxidoreductase</keyword>
<dbReference type="Proteomes" id="UP000630660">
    <property type="component" value="Unassembled WGS sequence"/>
</dbReference>
<dbReference type="InterPro" id="IPR011894">
    <property type="entry name" value="PorC_KorC"/>
</dbReference>
<proteinExistence type="predicted"/>
<protein>
    <submittedName>
        <fullName evidence="3">Pyruvate synthase</fullName>
    </submittedName>
</protein>
<evidence type="ECO:0000256" key="1">
    <source>
        <dbReference type="ARBA" id="ARBA00023002"/>
    </source>
</evidence>
<dbReference type="EMBL" id="WJKJ01000285">
    <property type="protein sequence ID" value="MBD3365247.1"/>
    <property type="molecule type" value="Genomic_DNA"/>
</dbReference>
<dbReference type="AlphaFoldDB" id="A0A9D5QDM6"/>
<dbReference type="InterPro" id="IPR019752">
    <property type="entry name" value="Pyrv/ketoisovalerate_OxRed_cat"/>
</dbReference>
<keyword evidence="3" id="KW-0670">Pyruvate</keyword>
<reference evidence="3" key="1">
    <citation type="submission" date="2019-11" db="EMBL/GenBank/DDBJ databases">
        <title>Microbial mats filling the niche in hypersaline microbial mats.</title>
        <authorList>
            <person name="Wong H.L."/>
            <person name="Macleod F.I."/>
            <person name="White R.A. III"/>
            <person name="Burns B.P."/>
        </authorList>
    </citation>
    <scope>NUCLEOTIDE SEQUENCE</scope>
    <source>
        <strain evidence="3">Bin_327</strain>
    </source>
</reference>
<evidence type="ECO:0000259" key="2">
    <source>
        <dbReference type="Pfam" id="PF01558"/>
    </source>
</evidence>